<keyword evidence="3" id="KW-1185">Reference proteome</keyword>
<dbReference type="SUPFAM" id="SSF53448">
    <property type="entry name" value="Nucleotide-diphospho-sugar transferases"/>
    <property type="match status" value="1"/>
</dbReference>
<dbReference type="Proteomes" id="UP000467637">
    <property type="component" value="Unassembled WGS sequence"/>
</dbReference>
<accession>A0ABW9UPD4</accession>
<dbReference type="PANTHER" id="PTHR43630">
    <property type="entry name" value="POLY-BETA-1,6-N-ACETYL-D-GLUCOSAMINE SYNTHASE"/>
    <property type="match status" value="1"/>
</dbReference>
<dbReference type="InterPro" id="IPR011990">
    <property type="entry name" value="TPR-like_helical_dom_sf"/>
</dbReference>
<dbReference type="InterPro" id="IPR001173">
    <property type="entry name" value="Glyco_trans_2-like"/>
</dbReference>
<name>A0ABW9UPD4_9BACL</name>
<evidence type="ECO:0000313" key="2">
    <source>
        <dbReference type="EMBL" id="MVQ40405.1"/>
    </source>
</evidence>
<dbReference type="Gene3D" id="3.90.550.10">
    <property type="entry name" value="Spore Coat Polysaccharide Biosynthesis Protein SpsA, Chain A"/>
    <property type="match status" value="1"/>
</dbReference>
<organism evidence="2 3">
    <name type="scientific">Paenibacillus anseongense</name>
    <dbReference type="NCBI Taxonomy" id="2682845"/>
    <lineage>
        <taxon>Bacteria</taxon>
        <taxon>Bacillati</taxon>
        <taxon>Bacillota</taxon>
        <taxon>Bacilli</taxon>
        <taxon>Bacillales</taxon>
        <taxon>Paenibacillaceae</taxon>
        <taxon>Paenibacillus</taxon>
    </lineage>
</organism>
<evidence type="ECO:0000313" key="3">
    <source>
        <dbReference type="Proteomes" id="UP000467637"/>
    </source>
</evidence>
<dbReference type="Pfam" id="PF00535">
    <property type="entry name" value="Glycos_transf_2"/>
    <property type="match status" value="1"/>
</dbReference>
<dbReference type="InterPro" id="IPR029044">
    <property type="entry name" value="Nucleotide-diphossugar_trans"/>
</dbReference>
<feature type="domain" description="Glycosyltransferase 2-like" evidence="1">
    <location>
        <begin position="18"/>
        <end position="103"/>
    </location>
</feature>
<dbReference type="CDD" id="cd02511">
    <property type="entry name" value="Beta4Glucosyltransferase"/>
    <property type="match status" value="1"/>
</dbReference>
<comment type="caution">
    <text evidence="2">The sequence shown here is derived from an EMBL/GenBank/DDBJ whole genome shotgun (WGS) entry which is preliminary data.</text>
</comment>
<dbReference type="PANTHER" id="PTHR43630:SF2">
    <property type="entry name" value="GLYCOSYLTRANSFERASE"/>
    <property type="match status" value="1"/>
</dbReference>
<proteinExistence type="predicted"/>
<protein>
    <submittedName>
        <fullName evidence="2">Glycosyltransferase</fullName>
    </submittedName>
</protein>
<dbReference type="EMBL" id="WSEM01000039">
    <property type="protein sequence ID" value="MVQ40405.1"/>
    <property type="molecule type" value="Genomic_DNA"/>
</dbReference>
<gene>
    <name evidence="2" type="ORF">GON05_38065</name>
</gene>
<dbReference type="SUPFAM" id="SSF48452">
    <property type="entry name" value="TPR-like"/>
    <property type="match status" value="1"/>
</dbReference>
<dbReference type="Gene3D" id="1.25.40.10">
    <property type="entry name" value="Tetratricopeptide repeat domain"/>
    <property type="match status" value="1"/>
</dbReference>
<evidence type="ECO:0000259" key="1">
    <source>
        <dbReference type="Pfam" id="PF00535"/>
    </source>
</evidence>
<reference evidence="2 3" key="1">
    <citation type="submission" date="2019-12" db="EMBL/GenBank/DDBJ databases">
        <authorList>
            <person name="Huq M.A."/>
        </authorList>
    </citation>
    <scope>NUCLEOTIDE SEQUENCE [LARGE SCALE GENOMIC DNA]</scope>
    <source>
        <strain evidence="2 3">MAH-34</strain>
    </source>
</reference>
<sequence>MNIPTLCLGRNSQLITISLCMIVKNEEQSLHRCLHSVREVADEIIIVDTGSTDKTKEIASSFTEFIYDLTWNDHFAEARNFAFSKATKDYLLWLDADDEFEEADRLKFKALKDSLDPSVDSVMMPYHLAFDADHNVTTSLKRNRLVRRAAGFRWEGPVHEVLIVSGNVIQSDIAVTHKKDKAYTDRNLRIYQKRESENESFSPRDLYYFANELKDHGLHEKAVTYYERFLATKQGWREDCFAACLKMGYCYGNLMNRQMQLRTWFRTLLYGKPRAEMICRVGNFFYEDNKLELAIYWFQKATSLGEPTDYAGVIDHAAWTWMPHLHLCLCYDRMGQKQKAELHNEIAYVYNPTHPSILHNKAYFANLRREEKAL</sequence>